<evidence type="ECO:0000313" key="2">
    <source>
        <dbReference type="Proteomes" id="UP001251374"/>
    </source>
</evidence>
<dbReference type="EMBL" id="JARWAM010000018">
    <property type="protein sequence ID" value="MDR5907411.1"/>
    <property type="molecule type" value="Genomic_DNA"/>
</dbReference>
<protein>
    <submittedName>
        <fullName evidence="1">Uncharacterized protein</fullName>
    </submittedName>
</protein>
<sequence length="75" mass="8369">MRDYLPPIHINVSGPLAHFLEKIAAIADKSERFDVEIEHDAMGIDGFSVANFRLKKSKQHKGLGGQLIIQPDSKK</sequence>
<organism evidence="1 2">
    <name type="scientific">Franzmannia qiaohouensis</name>
    <dbReference type="NCBI Taxonomy" id="1329370"/>
    <lineage>
        <taxon>Bacteria</taxon>
        <taxon>Pseudomonadati</taxon>
        <taxon>Pseudomonadota</taxon>
        <taxon>Gammaproteobacteria</taxon>
        <taxon>Oceanospirillales</taxon>
        <taxon>Halomonadaceae</taxon>
        <taxon>Franzmannia</taxon>
    </lineage>
</organism>
<accession>A0ABU1HIV4</accession>
<comment type="caution">
    <text evidence="1">The sequence shown here is derived from an EMBL/GenBank/DDBJ whole genome shotgun (WGS) entry which is preliminary data.</text>
</comment>
<dbReference type="RefSeq" id="WP_309724747.1">
    <property type="nucleotide sequence ID" value="NZ_JARWAM010000018.1"/>
</dbReference>
<proteinExistence type="predicted"/>
<evidence type="ECO:0000313" key="1">
    <source>
        <dbReference type="EMBL" id="MDR5907411.1"/>
    </source>
</evidence>
<name>A0ABU1HIV4_9GAMM</name>
<gene>
    <name evidence="1" type="ORF">QC821_19195</name>
</gene>
<dbReference type="Proteomes" id="UP001251374">
    <property type="component" value="Unassembled WGS sequence"/>
</dbReference>
<reference evidence="1 2" key="1">
    <citation type="submission" date="2023-04" db="EMBL/GenBank/DDBJ databases">
        <title>A long-awaited taxogenomic arrangement of the family Halomonadaceae.</title>
        <authorList>
            <person name="De La Haba R."/>
            <person name="Chuvochina M."/>
            <person name="Wittouck S."/>
            <person name="Arahal D.R."/>
            <person name="Sanchez-Porro C."/>
            <person name="Hugenholtz P."/>
            <person name="Ventosa A."/>
        </authorList>
    </citation>
    <scope>NUCLEOTIDE SEQUENCE [LARGE SCALE GENOMIC DNA]</scope>
    <source>
        <strain evidence="1 2">DSM 26770</strain>
    </source>
</reference>
<keyword evidence="2" id="KW-1185">Reference proteome</keyword>